<dbReference type="Proteomes" id="UP000789396">
    <property type="component" value="Unassembled WGS sequence"/>
</dbReference>
<evidence type="ECO:0000313" key="2">
    <source>
        <dbReference type="Proteomes" id="UP000789396"/>
    </source>
</evidence>
<reference evidence="1" key="1">
    <citation type="submission" date="2021-06" db="EMBL/GenBank/DDBJ databases">
        <authorList>
            <person name="Kallberg Y."/>
            <person name="Tangrot J."/>
            <person name="Rosling A."/>
        </authorList>
    </citation>
    <scope>NUCLEOTIDE SEQUENCE</scope>
    <source>
        <strain evidence="1">IN212</strain>
    </source>
</reference>
<comment type="caution">
    <text evidence="1">The sequence shown here is derived from an EMBL/GenBank/DDBJ whole genome shotgun (WGS) entry which is preliminary data.</text>
</comment>
<feature type="non-terminal residue" evidence="1">
    <location>
        <position position="70"/>
    </location>
</feature>
<keyword evidence="2" id="KW-1185">Reference proteome</keyword>
<sequence length="70" mass="7753">MSEGNIHSAPCTINSNEGLVWGAAAAGRSNGTSGVLVYKIKEQKKSLDYLWNVPYERKNSLNSWSCEFML</sequence>
<protein>
    <submittedName>
        <fullName evidence="1">6853_t:CDS:1</fullName>
    </submittedName>
</protein>
<proteinExistence type="predicted"/>
<evidence type="ECO:0000313" key="1">
    <source>
        <dbReference type="EMBL" id="CAG8591803.1"/>
    </source>
</evidence>
<accession>A0A9N9C950</accession>
<organism evidence="1 2">
    <name type="scientific">Racocetra fulgida</name>
    <dbReference type="NCBI Taxonomy" id="60492"/>
    <lineage>
        <taxon>Eukaryota</taxon>
        <taxon>Fungi</taxon>
        <taxon>Fungi incertae sedis</taxon>
        <taxon>Mucoromycota</taxon>
        <taxon>Glomeromycotina</taxon>
        <taxon>Glomeromycetes</taxon>
        <taxon>Diversisporales</taxon>
        <taxon>Gigasporaceae</taxon>
        <taxon>Racocetra</taxon>
    </lineage>
</organism>
<name>A0A9N9C950_9GLOM</name>
<dbReference type="OrthoDB" id="2304600at2759"/>
<gene>
    <name evidence="1" type="ORF">RFULGI_LOCUS6258</name>
</gene>
<dbReference type="AlphaFoldDB" id="A0A9N9C950"/>
<dbReference type="EMBL" id="CAJVPZ010007898">
    <property type="protein sequence ID" value="CAG8591803.1"/>
    <property type="molecule type" value="Genomic_DNA"/>
</dbReference>
<dbReference type="Gene3D" id="2.60.270.50">
    <property type="match status" value="1"/>
</dbReference>